<reference evidence="2" key="1">
    <citation type="journal article" date="2023" name="Front. Plant Sci.">
        <title>Chromosomal-level genome assembly of Melastoma candidum provides insights into trichome evolution.</title>
        <authorList>
            <person name="Zhong Y."/>
            <person name="Wu W."/>
            <person name="Sun C."/>
            <person name="Zou P."/>
            <person name="Liu Y."/>
            <person name="Dai S."/>
            <person name="Zhou R."/>
        </authorList>
    </citation>
    <scope>NUCLEOTIDE SEQUENCE [LARGE SCALE GENOMIC DNA]</scope>
</reference>
<name>A0ACB9RHG1_9MYRT</name>
<evidence type="ECO:0000313" key="1">
    <source>
        <dbReference type="EMBL" id="KAI4378388.1"/>
    </source>
</evidence>
<comment type="caution">
    <text evidence="1">The sequence shown here is derived from an EMBL/GenBank/DDBJ whole genome shotgun (WGS) entry which is preliminary data.</text>
</comment>
<protein>
    <submittedName>
        <fullName evidence="1">Uncharacterized protein</fullName>
    </submittedName>
</protein>
<evidence type="ECO:0000313" key="2">
    <source>
        <dbReference type="Proteomes" id="UP001057402"/>
    </source>
</evidence>
<keyword evidence="2" id="KW-1185">Reference proteome</keyword>
<gene>
    <name evidence="1" type="ORF">MLD38_015874</name>
</gene>
<accession>A0ACB9RHG1</accession>
<proteinExistence type="predicted"/>
<dbReference type="Proteomes" id="UP001057402">
    <property type="component" value="Chromosome 4"/>
</dbReference>
<organism evidence="1 2">
    <name type="scientific">Melastoma candidum</name>
    <dbReference type="NCBI Taxonomy" id="119954"/>
    <lineage>
        <taxon>Eukaryota</taxon>
        <taxon>Viridiplantae</taxon>
        <taxon>Streptophyta</taxon>
        <taxon>Embryophyta</taxon>
        <taxon>Tracheophyta</taxon>
        <taxon>Spermatophyta</taxon>
        <taxon>Magnoliopsida</taxon>
        <taxon>eudicotyledons</taxon>
        <taxon>Gunneridae</taxon>
        <taxon>Pentapetalae</taxon>
        <taxon>rosids</taxon>
        <taxon>malvids</taxon>
        <taxon>Myrtales</taxon>
        <taxon>Melastomataceae</taxon>
        <taxon>Melastomatoideae</taxon>
        <taxon>Melastomateae</taxon>
        <taxon>Melastoma</taxon>
    </lineage>
</organism>
<sequence>MYKTRLQELCHRRSWELPQYSTTRMGLDHGPLFLTTVTVNGESFVTPAPARSSKLSQNDAAQIAFDHLSAPPRDFPPADPVVAESGSSEIDQFNRFLSDLEKVQPSLQDEGMILEEDGASQLVEDSVVEEIADVEHFYKNQLQIFAQRRNLALPVYTCEREGPVHASRFRCKVEMGGKTYDSIEYFRSAKEAEHAAAKVALSSLAESNVKEGGFVMYKNLLQEFCQKQGYPLPVYCTTRTGEVHAPTFFSIVEISGESFTKQRGPTKKMAEMNAAKFAYTILKERKANQSPIPLHSNLRGQSSYFSNFAPQSVCNIGDVISETAGGLATGHLSKKALVHPETASSKKSPQDFHESIEVTKSSDLCMSTEDDAAMKEMQHVYKNQLQVLAQRRNLALPVYTCEREGNRFRCKVVIDGKAYETLETFQSVKQAEHAAAKLALVSMAANDFKETEVQGDSIMYKNLLQEFTQKRGYALPKYATEVSGGTLTRRTFISTVEVNGQSFTGLGGQTKKLAEMNAAKIAYTSLKERTPSSSVNQDKLINIPKDSVVEEARILRTSPYRPKQETDMVEAQSNSHTVASGGVDTIPWKSQNQHERFGDPFPSSSSENTSPSTSLSSWTRDSSTPVPCDLTGMPPNVIRIYPRSMNTKFPESNVVLSDENWVALGSVPTNGSL</sequence>
<dbReference type="EMBL" id="CM042883">
    <property type="protein sequence ID" value="KAI4378388.1"/>
    <property type="molecule type" value="Genomic_DNA"/>
</dbReference>